<sequence length="67" mass="7958">MAFDDSRQAIDKQIERYHELREMDEWLAREHVNTRTELTNVLVSLQARCQAEPEWKDYVTKGLHGKA</sequence>
<organism evidence="1 2">
    <name type="scientific">Gordonia phage Dardanus</name>
    <dbReference type="NCBI Taxonomy" id="2588489"/>
    <lineage>
        <taxon>Viruses</taxon>
        <taxon>Duplodnaviria</taxon>
        <taxon>Heunggongvirae</taxon>
        <taxon>Uroviricota</taxon>
        <taxon>Caudoviricetes</taxon>
        <taxon>Ruthgordonvirinae</taxon>
        <taxon>Dardanusvirus</taxon>
        <taxon>Dardanusvirus dardanus</taxon>
    </lineage>
</organism>
<dbReference type="KEGG" id="vg:63911667"/>
<dbReference type="EMBL" id="MN010758">
    <property type="protein sequence ID" value="QDH85098.1"/>
    <property type="molecule type" value="Genomic_DNA"/>
</dbReference>
<gene>
    <name evidence="1" type="primary">61</name>
    <name evidence="1" type="ORF">SEA_DARDANUS_61</name>
</gene>
<name>A0A514CX62_9CAUD</name>
<keyword evidence="2" id="KW-1185">Reference proteome</keyword>
<evidence type="ECO:0000313" key="1">
    <source>
        <dbReference type="EMBL" id="QDH85098.1"/>
    </source>
</evidence>
<proteinExistence type="predicted"/>
<dbReference type="RefSeq" id="YP_010050929.1">
    <property type="nucleotide sequence ID" value="NC_054435.1"/>
</dbReference>
<evidence type="ECO:0000313" key="2">
    <source>
        <dbReference type="Proteomes" id="UP000318136"/>
    </source>
</evidence>
<accession>A0A514CX62</accession>
<dbReference type="Proteomes" id="UP000318136">
    <property type="component" value="Segment"/>
</dbReference>
<reference evidence="1 2" key="1">
    <citation type="submission" date="2019-05" db="EMBL/GenBank/DDBJ databases">
        <authorList>
            <person name="Bordelon H.A."/>
            <person name="Brister E.M."/>
            <person name="Bryans A.M."/>
            <person name="Calk A.E."/>
            <person name="Capers C."/>
            <person name="Corrent J.M."/>
            <person name="Delphin C.N."/>
            <person name="Erbelding G.W."/>
            <person name="Gottschalck B.A."/>
            <person name="Hale B.T."/>
            <person name="Jones N.T."/>
            <person name="Mire A.R."/>
            <person name="Perkins A.R."/>
            <person name="Quackenbush R.D."/>
            <person name="Rogers C.S."/>
            <person name="Stewart N.C."/>
            <person name="Threeton H.N."/>
            <person name="Wiggins Z.F."/>
            <person name="Hancock A.M."/>
            <person name="Gissendanner C.R."/>
            <person name="Findley A.M."/>
            <person name="Wills S.J."/>
            <person name="Clifford K.A."/>
            <person name="Elmore F.L."/>
            <person name="Knight M.S."/>
            <person name="Le K."/>
            <person name="Lobaina D."/>
            <person name="Nougues D."/>
            <person name="Salama A."/>
            <person name="Stoeber S.D."/>
            <person name="Sweeney K.J."/>
            <person name="Truong T.G."/>
            <person name="Alvaro L.E."/>
            <person name="Isern S."/>
            <person name="Michael S.F."/>
            <person name="Monti D.L."/>
            <person name="Garlena R.A."/>
            <person name="Russell D.A."/>
            <person name="Pope W.H."/>
            <person name="Jacobs-Sera D."/>
            <person name="Hatfull G.F."/>
        </authorList>
    </citation>
    <scope>NUCLEOTIDE SEQUENCE [LARGE SCALE GENOMIC DNA]</scope>
</reference>
<dbReference type="GeneID" id="63911667"/>
<protein>
    <submittedName>
        <fullName evidence="1">Uncharacterized protein</fullName>
    </submittedName>
</protein>